<dbReference type="InterPro" id="IPR001660">
    <property type="entry name" value="SAM"/>
</dbReference>
<dbReference type="SMART" id="SM00454">
    <property type="entry name" value="SAM"/>
    <property type="match status" value="1"/>
</dbReference>
<evidence type="ECO:0000313" key="2">
    <source>
        <dbReference type="Ensembl" id="ENSAPLP00020008764.1"/>
    </source>
</evidence>
<dbReference type="Ensembl" id="ENSAPLT00020009425.1">
    <property type="protein sequence ID" value="ENSAPLP00020008764.1"/>
    <property type="gene ID" value="ENSAPLG00020006407.1"/>
</dbReference>
<accession>A0A8B9SNI2</accession>
<evidence type="ECO:0000259" key="1">
    <source>
        <dbReference type="PROSITE" id="PS50105"/>
    </source>
</evidence>
<reference evidence="2" key="2">
    <citation type="submission" date="2025-08" db="UniProtKB">
        <authorList>
            <consortium name="Ensembl"/>
        </authorList>
    </citation>
    <scope>IDENTIFICATION</scope>
</reference>
<reference evidence="2" key="1">
    <citation type="submission" date="2019-08" db="EMBL/GenBank/DDBJ databases">
        <title>Three high-quality genomes provides insights into domestication of ducks.</title>
        <authorList>
            <person name="Hou Z.C."/>
            <person name="Zhu F."/>
            <person name="Yin Z.T."/>
            <person name="Zhang F."/>
        </authorList>
    </citation>
    <scope>NUCLEOTIDE SEQUENCE [LARGE SCALE GENOMIC DNA]</scope>
</reference>
<dbReference type="InterPro" id="IPR013761">
    <property type="entry name" value="SAM/pointed_sf"/>
</dbReference>
<dbReference type="SUPFAM" id="SSF47769">
    <property type="entry name" value="SAM/Pointed domain"/>
    <property type="match status" value="1"/>
</dbReference>
<feature type="domain" description="SAM" evidence="1">
    <location>
        <begin position="4"/>
        <end position="51"/>
    </location>
</feature>
<dbReference type="Proteomes" id="UP000694400">
    <property type="component" value="Chromosome 3"/>
</dbReference>
<reference evidence="2" key="3">
    <citation type="submission" date="2025-09" db="UniProtKB">
        <authorList>
            <consortium name="Ensembl"/>
        </authorList>
    </citation>
    <scope>IDENTIFICATION</scope>
</reference>
<sequence>MESWSVDQVCNWLRQRNLEELVPKFREEEVSGAALLALNDRMVQQLVKKIGHQAVLMDLINKYQQQKNGPEPFTYYCESASPILPAISGRTWVYCVHNNIIFFRRNLRSCSAVCKMLHWKNSYTLPAFPYDVKILLAEKKCPDHSMRIRIIECLQADMTKYLAGSLYPNSQQYNFVVSALLQAYPFLDDDGNGFSVWKRALKDRFKYVRRTIEDDEQVLRNKCKFGHRRGQRRKSSSAENKPYDIKVLTEVRLNINWLKQEYMKTQRNWNEVNNRMNATIQIRRKMISDKAPLQDILRVFPFLRCPYQLFREFQILTHMNIYQKTVEILEIYSENILSLYLVKNNPITIMLQENLKQHTEEDILKYMKMTAACLLLPDVFGDDSSLFAAVNEEVKVVTPVLEVKNPFNVNSCEFALYVEKQEVAQLEDCTTALAALVAAFYVFDIPCPNRIYRTLNFLESLVFEMRCPAFLPAQVKRGLEIPVFASANPSIF</sequence>
<dbReference type="Gene3D" id="1.10.150.50">
    <property type="entry name" value="Transcription Factor, Ets-1"/>
    <property type="match status" value="1"/>
</dbReference>
<protein>
    <submittedName>
        <fullName evidence="2">Sterile alpha motif domain containing 3</fullName>
    </submittedName>
</protein>
<dbReference type="PANTHER" id="PTHR47302:SF1">
    <property type="entry name" value="STERILE ALPHA MOTIF DOMAIN-CONTAINING PROTEIN 3"/>
    <property type="match status" value="1"/>
</dbReference>
<dbReference type="Pfam" id="PF00536">
    <property type="entry name" value="SAM_1"/>
    <property type="match status" value="1"/>
</dbReference>
<dbReference type="AlphaFoldDB" id="A0A8B9SNI2"/>
<dbReference type="PROSITE" id="PS50105">
    <property type="entry name" value="SAM_DOMAIN"/>
    <property type="match status" value="1"/>
</dbReference>
<proteinExistence type="predicted"/>
<organism evidence="2 3">
    <name type="scientific">Anas platyrhynchos</name>
    <name type="common">Mallard</name>
    <name type="synonym">Anas boschas</name>
    <dbReference type="NCBI Taxonomy" id="8839"/>
    <lineage>
        <taxon>Eukaryota</taxon>
        <taxon>Metazoa</taxon>
        <taxon>Chordata</taxon>
        <taxon>Craniata</taxon>
        <taxon>Vertebrata</taxon>
        <taxon>Euteleostomi</taxon>
        <taxon>Archelosauria</taxon>
        <taxon>Archosauria</taxon>
        <taxon>Dinosauria</taxon>
        <taxon>Saurischia</taxon>
        <taxon>Theropoda</taxon>
        <taxon>Coelurosauria</taxon>
        <taxon>Aves</taxon>
        <taxon>Neognathae</taxon>
        <taxon>Galloanserae</taxon>
        <taxon>Anseriformes</taxon>
        <taxon>Anatidae</taxon>
        <taxon>Anatinae</taxon>
        <taxon>Anas</taxon>
    </lineage>
</organism>
<dbReference type="InterPro" id="IPR042812">
    <property type="entry name" value="SAMD3"/>
</dbReference>
<dbReference type="PANTHER" id="PTHR47302">
    <property type="entry name" value="STERILE ALPHA MOTIF DOMAIN-CONTAINING PROTEIN 3"/>
    <property type="match status" value="1"/>
</dbReference>
<name>A0A8B9SNI2_ANAPL</name>
<evidence type="ECO:0000313" key="3">
    <source>
        <dbReference type="Proteomes" id="UP000694400"/>
    </source>
</evidence>